<dbReference type="InterPro" id="IPR011990">
    <property type="entry name" value="TPR-like_helical_dom_sf"/>
</dbReference>
<feature type="compositionally biased region" description="Basic and acidic residues" evidence="1">
    <location>
        <begin position="603"/>
        <end position="635"/>
    </location>
</feature>
<reference evidence="2" key="1">
    <citation type="submission" date="2021-03" db="EMBL/GenBank/DDBJ databases">
        <authorList>
            <person name="Tagirdzhanova G."/>
        </authorList>
    </citation>
    <scope>NUCLEOTIDE SEQUENCE</scope>
</reference>
<evidence type="ECO:0000313" key="3">
    <source>
        <dbReference type="Proteomes" id="UP000664534"/>
    </source>
</evidence>
<proteinExistence type="predicted"/>
<dbReference type="Pfam" id="PF13041">
    <property type="entry name" value="PPR_2"/>
    <property type="match status" value="1"/>
</dbReference>
<dbReference type="InterPro" id="IPR002885">
    <property type="entry name" value="PPR_rpt"/>
</dbReference>
<sequence length="657" mass="73623">MVDRPANRPSKVESYKKSNLQLELRWLKDPVKLADHTVKLLREDDLTKAIELVRLASKDVECTVSWNHLIDYEMSKARVAAAMKKRAQQPDSYTFTILLRGFSWYPQYSHTNSRALSIYMSMFAENSPVKPSIIHTNAILKVCAQAHDVDAMLGIAADLPTRGSGAPNNLTFTIILNAIRSKAFRAVLGCGATSKGEDTGKNIITERAIRQGRRMWVEIRQRWMSGDLRLDEEFVCAMGRLLLLGHEAHDHDDVLSLLEQTMGIPRQVARIADLGRAQEAPGSDDGLELPSYAAANVELETLLPPSPTEEDDFSGPRSDPFAPLAKAAGPTQSAVRPGRNTLSLVLDACILLKYARAAQNYWGLLTSPDGHYKIVPDSENYHMYLRLLRLQRSAKLAVELIDELRSGDLTDNAGVLQTKTFRIALSCCVRDSKNRNSIHYAGKLVRIMTDTLPYPDAKALSMYLQVALRQEPRDWRVIMGAIRGSELGLRNLRSLLAYDPAGPQKQNEEDVLELVKGLISAFDVVLDLGNEDIHGEEKKRCREQRNTLTAYITRTHNRHVAEAEGKRRLLGDQGAGRTGESRSGNRSGEERKADGDGENDVFEGERDEAVARKPAEEVRPEWKMGRRAQKWEMRGRQTGHRTRVYKGAGVELPRRTE</sequence>
<evidence type="ECO:0000313" key="2">
    <source>
        <dbReference type="EMBL" id="CAF9936312.1"/>
    </source>
</evidence>
<protein>
    <recommendedName>
        <fullName evidence="4">Pentatricopeptide repeat protein</fullName>
    </recommendedName>
</protein>
<name>A0A8H3G407_9LECA</name>
<dbReference type="AlphaFoldDB" id="A0A8H3G407"/>
<evidence type="ECO:0008006" key="4">
    <source>
        <dbReference type="Google" id="ProtNLM"/>
    </source>
</evidence>
<dbReference type="OrthoDB" id="185373at2759"/>
<feature type="compositionally biased region" description="Basic and acidic residues" evidence="1">
    <location>
        <begin position="559"/>
        <end position="570"/>
    </location>
</feature>
<feature type="region of interest" description="Disordered" evidence="1">
    <location>
        <begin position="559"/>
        <end position="657"/>
    </location>
</feature>
<dbReference type="Gene3D" id="1.25.40.10">
    <property type="entry name" value="Tetratricopeptide repeat domain"/>
    <property type="match status" value="1"/>
</dbReference>
<dbReference type="Proteomes" id="UP000664534">
    <property type="component" value="Unassembled WGS sequence"/>
</dbReference>
<evidence type="ECO:0000256" key="1">
    <source>
        <dbReference type="SAM" id="MobiDB-lite"/>
    </source>
</evidence>
<keyword evidence="3" id="KW-1185">Reference proteome</keyword>
<comment type="caution">
    <text evidence="2">The sequence shown here is derived from an EMBL/GenBank/DDBJ whole genome shotgun (WGS) entry which is preliminary data.</text>
</comment>
<organism evidence="2 3">
    <name type="scientific">Imshaugia aleurites</name>
    <dbReference type="NCBI Taxonomy" id="172621"/>
    <lineage>
        <taxon>Eukaryota</taxon>
        <taxon>Fungi</taxon>
        <taxon>Dikarya</taxon>
        <taxon>Ascomycota</taxon>
        <taxon>Pezizomycotina</taxon>
        <taxon>Lecanoromycetes</taxon>
        <taxon>OSLEUM clade</taxon>
        <taxon>Lecanoromycetidae</taxon>
        <taxon>Lecanorales</taxon>
        <taxon>Lecanorineae</taxon>
        <taxon>Parmeliaceae</taxon>
        <taxon>Imshaugia</taxon>
    </lineage>
</organism>
<dbReference type="EMBL" id="CAJPDT010000090">
    <property type="protein sequence ID" value="CAF9936312.1"/>
    <property type="molecule type" value="Genomic_DNA"/>
</dbReference>
<gene>
    <name evidence="2" type="ORF">IMSHALPRED_010707</name>
</gene>
<accession>A0A8H3G407</accession>